<proteinExistence type="predicted"/>
<dbReference type="STRING" id="1297569.MESS2_p110008"/>
<organism evidence="1 2">
    <name type="scientific">Mesorhizobium metallidurans STM 2683</name>
    <dbReference type="NCBI Taxonomy" id="1297569"/>
    <lineage>
        <taxon>Bacteria</taxon>
        <taxon>Pseudomonadati</taxon>
        <taxon>Pseudomonadota</taxon>
        <taxon>Alphaproteobacteria</taxon>
        <taxon>Hyphomicrobiales</taxon>
        <taxon>Phyllobacteriaceae</taxon>
        <taxon>Mesorhizobium</taxon>
    </lineage>
</organism>
<keyword evidence="2" id="KW-1185">Reference proteome</keyword>
<evidence type="ECO:0000313" key="2">
    <source>
        <dbReference type="Proteomes" id="UP000012062"/>
    </source>
</evidence>
<sequence length="67" mass="7766">MAIRRFSAWGRTWRLHVFPESHGEDERYRFASLADVLVRMPNLPVSRLPELMPWNWSAAGSARQIAA</sequence>
<dbReference type="EMBL" id="CAUM01000174">
    <property type="protein sequence ID" value="CCV09409.1"/>
    <property type="molecule type" value="Genomic_DNA"/>
</dbReference>
<accession>M5EWK6</accession>
<evidence type="ECO:0000313" key="1">
    <source>
        <dbReference type="EMBL" id="CCV09409.1"/>
    </source>
</evidence>
<comment type="caution">
    <text evidence="1">The sequence shown here is derived from an EMBL/GenBank/DDBJ whole genome shotgun (WGS) entry which is preliminary data.</text>
</comment>
<evidence type="ECO:0008006" key="3">
    <source>
        <dbReference type="Google" id="ProtNLM"/>
    </source>
</evidence>
<gene>
    <name evidence="1" type="ORF">MESS2_p110008</name>
</gene>
<reference evidence="1 2" key="1">
    <citation type="submission" date="2013-02" db="EMBL/GenBank/DDBJ databases">
        <authorList>
            <person name="Genoscope - CEA"/>
        </authorList>
    </citation>
    <scope>NUCLEOTIDE SEQUENCE [LARGE SCALE GENOMIC DNA]</scope>
    <source>
        <strain evidence="1 2">STM 2683</strain>
    </source>
</reference>
<protein>
    <recommendedName>
        <fullName evidence="3">Transposase IS66 C-terminal domain-containing protein</fullName>
    </recommendedName>
</protein>
<dbReference type="Proteomes" id="UP000012062">
    <property type="component" value="Unassembled WGS sequence"/>
</dbReference>
<dbReference type="AlphaFoldDB" id="M5EWK6"/>
<name>M5EWK6_9HYPH</name>